<dbReference type="PROSITE" id="PS50085">
    <property type="entry name" value="RAPGAP"/>
    <property type="match status" value="1"/>
</dbReference>
<feature type="compositionally biased region" description="Basic and acidic residues" evidence="4">
    <location>
        <begin position="749"/>
        <end position="763"/>
    </location>
</feature>
<feature type="compositionally biased region" description="Basic and acidic residues" evidence="4">
    <location>
        <begin position="434"/>
        <end position="458"/>
    </location>
</feature>
<sequence>MFSRRSHGDVKKSTQKVLDPKKDVLTRLKHLRALLDNVDASDLKQFFETNYSQIYFIFYENFITLENSLKLKGNNKSQREELDSILFLFEKILQFLPERIFFRWHYQSIGKMKIRCEGIRLFLLWLQALQTNCAEEQVLIFACLVPGFPAVLSSRGPCTLETLINPSPSVVDAKIYPEEITPLLPAISGEKIAEDQTCFFLQILLKYMVIQAASLEWKNKENQDTGFKFLFTLFRKYYLPHLFPSFTKLTNIYKPVLEIPHLRPKPVYVTITRDNETIYSTKIPYMAARVVFIKWIVTFFLEKKYLTATQNTKNGVDVLPKIIQTVGGGAAQEKVPGLDGDGSTEQDKSHSNSSTLSDRRLSNSSLCSIEEEHRTVYEMVQQILLSTRGYVNFVNEVFRQAFLLPSCEISVTRKVVQVYRKWILQNKPVFMEEPDKKDVAQEDADKLGISETDSKEASSESSGHKRSSSWGRTYSFTSAMSRGCVTEEDNTNVKAGAQAMLQVFLTNAANVFLLEPCAEVPMLLREQVDACKAVLIIFRLFPQLTHLTIIEILTLIVAWIRANLCVYISRELWDDFLGVLSSLTEWEELITEWSNIMDSLTAVLARTVYGVEMTNLPLDKLSEQKEKKQRGKGCVLDSQKGTSVGRSFSLSWRSHPDVTEPMRFRSATTSGAPGVEKARNIVRQKATEVEELQQAESTLAADSEYLVVGQQQVPRSSSTSDITEPFCSDSSQGQKVENSQNLSSSESKSVQESKGHVKREHEGITILVRRSSSPAELDLKDDLQQTQGRCRERQKSESTGSDTAVGSSNETELPMSQWQTCDEDPELSTPTDAVPDSDARHWLQLSPTDASNLTDSRECLADDCSIIAGGNLTGWHPDSAAVLWRRVLGILGDVNNIQSPKIHARVFGYLYKLWHKLAKIRDNLAVSLDNQSSPSPPLLIPPLRMFASWLFKATTLPNEYKEGKLQAYKLICAMMTRRQDVLPNSDFLVHFYLVMHLGLTSEDQDVLNTIIRNCSPRFFSLGLPGFSMLVGDFITAAARVLSADMLLVPRSEALTILGSLVCFPNTYRKIPLLQSVPEMSEVITGTEDVKHYLINILLKNATEEPNECARCIAICSLGVWICEELTQCASHPQVKDAINVIGVTLKFPNKIVAQVACDVLQLLVSYWEKLQMFETALPRKMAEILVATIAFLLPSAEYSSVETDKKFIVSLLLCLLDWCMALPVNALLHPVSTAVLEELHPPRAPLLDYIYRVLHCCVCGSSTYTQQSHYTLTLADLSSTDYDPFLPLANVRNSEPVQYHSSADLGNLLTVEEEKKRRSVELIPLTARMVMAHLVNHLGHYPLSGGPAVLHSLVSENHDNAHVEGAELSSEVFRSPNLQLFVFNDSTLISYLQTPAEGPDGGTSGGSLSDVRVIVRDISGKYSWDGKVLYGPLEGRLTPSGRNPSFQISGWHQHMCGPQKDLSHSEEGDDALDKLLESIGHTSPECLLPSQLNLNEPSPPPCGMNCDQEKEIIEVILRQSIQEDEYVQRCNSNSAVKVTSQGQPSPVEPRGPFYFCRLLLDDLGMNSWDRRKNFHLLKKNSKLLRELKNLDSRQCRETHKIAVFYIAEGQEDKCSILANERGSQAYEDFVAGLGWEVDLSTHCGFMGGLQRNGSTGQTAPYYATSTVEVIFHVSTRMPSDSDDSLTKKLRHLGNDEVHIVWSEHSRDYRRGIIPTAFGDVSIIIYPMKNHMFFITITKKPEVPFFGPLFDGAIVSGKLLPSLICATCINASRAVKCLIPLYQSFYEERALYLEAIIQNHREVMTFEDFAAQVFSPSPSYSLSGTGECLHYSPSLPLKKHLSSRCTPVFHR</sequence>
<dbReference type="InterPro" id="IPR027107">
    <property type="entry name" value="Tuberin/Ral-act_asu"/>
</dbReference>
<dbReference type="Pfam" id="PF20412">
    <property type="entry name" value="RALGAPB_N"/>
    <property type="match status" value="1"/>
</dbReference>
<keyword evidence="2" id="KW-0597">Phosphoprotein</keyword>
<evidence type="ECO:0000256" key="3">
    <source>
        <dbReference type="PROSITE-ProRule" id="PRU00165"/>
    </source>
</evidence>
<feature type="region of interest" description="Disordered" evidence="4">
    <location>
        <begin position="330"/>
        <end position="359"/>
    </location>
</feature>
<dbReference type="SUPFAM" id="SSF111347">
    <property type="entry name" value="Rap/Ran-GAP"/>
    <property type="match status" value="1"/>
</dbReference>
<dbReference type="InterPro" id="IPR016024">
    <property type="entry name" value="ARM-type_fold"/>
</dbReference>
<feature type="region of interest" description="Disordered" evidence="4">
    <location>
        <begin position="710"/>
        <end position="832"/>
    </location>
</feature>
<accession>A0A8C2N1U6</accession>
<feature type="compositionally biased region" description="Polar residues" evidence="4">
    <location>
        <begin position="710"/>
        <end position="735"/>
    </location>
</feature>
<gene>
    <name evidence="6" type="primary">Ralgapa2</name>
</gene>
<proteinExistence type="predicted"/>
<organism evidence="6 7">
    <name type="scientific">Cricetulus griseus</name>
    <name type="common">Chinese hamster</name>
    <name type="synonym">Cricetulus barabensis griseus</name>
    <dbReference type="NCBI Taxonomy" id="10029"/>
    <lineage>
        <taxon>Eukaryota</taxon>
        <taxon>Metazoa</taxon>
        <taxon>Chordata</taxon>
        <taxon>Craniata</taxon>
        <taxon>Vertebrata</taxon>
        <taxon>Euteleostomi</taxon>
        <taxon>Mammalia</taxon>
        <taxon>Eutheria</taxon>
        <taxon>Euarchontoglires</taxon>
        <taxon>Glires</taxon>
        <taxon>Rodentia</taxon>
        <taxon>Myomorpha</taxon>
        <taxon>Muroidea</taxon>
        <taxon>Cricetidae</taxon>
        <taxon>Cricetinae</taxon>
        <taxon>Cricetulus</taxon>
    </lineage>
</organism>
<feature type="region of interest" description="Disordered" evidence="4">
    <location>
        <begin position="434"/>
        <end position="470"/>
    </location>
</feature>
<dbReference type="GO" id="GO:0005634">
    <property type="term" value="C:nucleus"/>
    <property type="evidence" value="ECO:0007669"/>
    <property type="project" value="InterPro"/>
</dbReference>
<dbReference type="InterPro" id="IPR046859">
    <property type="entry name" value="RGPA/RALGAPB_N"/>
</dbReference>
<dbReference type="SUPFAM" id="SSF48371">
    <property type="entry name" value="ARM repeat"/>
    <property type="match status" value="1"/>
</dbReference>
<evidence type="ECO:0000256" key="4">
    <source>
        <dbReference type="SAM" id="MobiDB-lite"/>
    </source>
</evidence>
<dbReference type="PANTHER" id="PTHR10063">
    <property type="entry name" value="TUBERIN"/>
    <property type="match status" value="1"/>
</dbReference>
<feature type="region of interest" description="Disordered" evidence="4">
    <location>
        <begin position="622"/>
        <end position="642"/>
    </location>
</feature>
<dbReference type="GO" id="GO:0005096">
    <property type="term" value="F:GTPase activator activity"/>
    <property type="evidence" value="ECO:0007669"/>
    <property type="project" value="UniProtKB-UniRule"/>
</dbReference>
<dbReference type="GO" id="GO:0005737">
    <property type="term" value="C:cytoplasm"/>
    <property type="evidence" value="ECO:0007669"/>
    <property type="project" value="TreeGrafter"/>
</dbReference>
<dbReference type="InterPro" id="IPR035974">
    <property type="entry name" value="Rap/Ran-GAP_sf"/>
</dbReference>
<dbReference type="GO" id="GO:0051056">
    <property type="term" value="P:regulation of small GTPase mediated signal transduction"/>
    <property type="evidence" value="ECO:0007669"/>
    <property type="project" value="InterPro"/>
</dbReference>
<evidence type="ECO:0000259" key="5">
    <source>
        <dbReference type="PROSITE" id="PS50085"/>
    </source>
</evidence>
<evidence type="ECO:0000313" key="7">
    <source>
        <dbReference type="Proteomes" id="UP000694386"/>
    </source>
</evidence>
<evidence type="ECO:0000256" key="1">
    <source>
        <dbReference type="ARBA" id="ARBA00022468"/>
    </source>
</evidence>
<reference evidence="6" key="1">
    <citation type="submission" date="2025-08" db="UniProtKB">
        <authorList>
            <consortium name="Ensembl"/>
        </authorList>
    </citation>
    <scope>IDENTIFICATION</scope>
</reference>
<reference evidence="6" key="2">
    <citation type="submission" date="2025-09" db="UniProtKB">
        <authorList>
            <consortium name="Ensembl"/>
        </authorList>
    </citation>
    <scope>IDENTIFICATION</scope>
</reference>
<dbReference type="Ensembl" id="ENSCGRT00001031466.1">
    <property type="protein sequence ID" value="ENSCGRP00001027219.1"/>
    <property type="gene ID" value="ENSCGRG00001024249.1"/>
</dbReference>
<evidence type="ECO:0000313" key="6">
    <source>
        <dbReference type="Ensembl" id="ENSCGRP00001027219.1"/>
    </source>
</evidence>
<keyword evidence="1 3" id="KW-0343">GTPase activation</keyword>
<dbReference type="InterPro" id="IPR000331">
    <property type="entry name" value="Rap/Ran_GAP_dom"/>
</dbReference>
<feature type="domain" description="Rap-GAP" evidence="5">
    <location>
        <begin position="1587"/>
        <end position="1795"/>
    </location>
</feature>
<protein>
    <submittedName>
        <fullName evidence="6">Ral GTPase activating protein, alpha subunit 2 (catalytic)</fullName>
    </submittedName>
</protein>
<feature type="compositionally biased region" description="Low complexity" evidence="4">
    <location>
        <begin position="736"/>
        <end position="748"/>
    </location>
</feature>
<evidence type="ECO:0000256" key="2">
    <source>
        <dbReference type="ARBA" id="ARBA00022553"/>
    </source>
</evidence>
<dbReference type="PANTHER" id="PTHR10063:SF2">
    <property type="entry name" value="RAL GTPASE-ACTIVATING PROTEIN SUBUNIT ALPHA-2"/>
    <property type="match status" value="1"/>
</dbReference>
<dbReference type="Proteomes" id="UP000694386">
    <property type="component" value="Unplaced"/>
</dbReference>
<dbReference type="Pfam" id="PF02145">
    <property type="entry name" value="Rap_GAP"/>
    <property type="match status" value="1"/>
</dbReference>
<feature type="compositionally biased region" description="Polar residues" evidence="4">
    <location>
        <begin position="797"/>
        <end position="820"/>
    </location>
</feature>
<feature type="compositionally biased region" description="Basic and acidic residues" evidence="4">
    <location>
        <begin position="777"/>
        <end position="796"/>
    </location>
</feature>
<dbReference type="FunFam" id="3.40.50.11210:FF:000001">
    <property type="entry name" value="Ral GTPase-activating protein subunit alpha-1 isoform 1"/>
    <property type="match status" value="1"/>
</dbReference>
<name>A0A8C2N1U6_CRIGR</name>
<dbReference type="Gene3D" id="3.40.50.11210">
    <property type="entry name" value="Rap/Ran-GAP"/>
    <property type="match status" value="1"/>
</dbReference>